<comment type="similarity">
    <text evidence="8 9">Belongs to the TonB-dependent receptor family.</text>
</comment>
<feature type="domain" description="TonB-dependent receptor-like beta-barrel" evidence="11">
    <location>
        <begin position="443"/>
        <end position="947"/>
    </location>
</feature>
<proteinExistence type="inferred from homology"/>
<dbReference type="PROSITE" id="PS52016">
    <property type="entry name" value="TONB_DEPENDENT_REC_3"/>
    <property type="match status" value="1"/>
</dbReference>
<feature type="signal peptide" evidence="10">
    <location>
        <begin position="1"/>
        <end position="39"/>
    </location>
</feature>
<keyword evidence="5 9" id="KW-0798">TonB box</keyword>
<evidence type="ECO:0000256" key="3">
    <source>
        <dbReference type="ARBA" id="ARBA00022452"/>
    </source>
</evidence>
<keyword evidence="14" id="KW-1185">Reference proteome</keyword>
<dbReference type="InterPro" id="IPR000531">
    <property type="entry name" value="Beta-barrel_TonB"/>
</dbReference>
<gene>
    <name evidence="13" type="ORF">Q3O60_10740</name>
</gene>
<protein>
    <submittedName>
        <fullName evidence="13">TonB-dependent receptor</fullName>
    </submittedName>
</protein>
<dbReference type="InterPro" id="IPR036942">
    <property type="entry name" value="Beta-barrel_TonB_sf"/>
</dbReference>
<comment type="caution">
    <text evidence="13">The sequence shown here is derived from an EMBL/GenBank/DDBJ whole genome shotgun (WGS) entry which is preliminary data.</text>
</comment>
<evidence type="ECO:0000259" key="12">
    <source>
        <dbReference type="Pfam" id="PF07715"/>
    </source>
</evidence>
<dbReference type="RefSeq" id="WP_305893932.1">
    <property type="nucleotide sequence ID" value="NZ_JAUZVZ010000013.1"/>
</dbReference>
<dbReference type="Gene3D" id="2.170.130.10">
    <property type="entry name" value="TonB-dependent receptor, plug domain"/>
    <property type="match status" value="1"/>
</dbReference>
<keyword evidence="10" id="KW-0732">Signal</keyword>
<dbReference type="Pfam" id="PF07715">
    <property type="entry name" value="Plug"/>
    <property type="match status" value="1"/>
</dbReference>
<dbReference type="CDD" id="cd01347">
    <property type="entry name" value="ligand_gated_channel"/>
    <property type="match status" value="1"/>
</dbReference>
<evidence type="ECO:0000256" key="8">
    <source>
        <dbReference type="PROSITE-ProRule" id="PRU01360"/>
    </source>
</evidence>
<keyword evidence="6 8" id="KW-0472">Membrane</keyword>
<dbReference type="SUPFAM" id="SSF56935">
    <property type="entry name" value="Porins"/>
    <property type="match status" value="1"/>
</dbReference>
<evidence type="ECO:0000256" key="4">
    <source>
        <dbReference type="ARBA" id="ARBA00022692"/>
    </source>
</evidence>
<dbReference type="Proteomes" id="UP001231616">
    <property type="component" value="Unassembled WGS sequence"/>
</dbReference>
<sequence>MCNKTRKNSSKLYSRKTRVATLVSSILWFSASASMAVFADTGSPDKEANHDDVEVIEVRGIRASMAENMLLKRYSSAVVDVITAEDIGKFPDKNVADSLQRVPGVVIQRSGGEGSTVSIRGLSSDLTFTQLNGNFIASSPGEPSRSFDYGLLPSAMIQRVEVFKSPEARLDAGGVGGTVLLHSRKPLEMAAGSGVLNLESTYADVTDKHEPQFTGVYSWKNEAESFGVLVGFTRQHRTNRTLSGGTNSNIWRWNGEEDAIDVDGNPVDNDNGWGAVNDAFGNRYQGYWFPQVARTAVTNESRERDGFQLSSQWRPTERTEFGFNYFGFRLGQDRTLSVVDIPEWSLNPNFLTNVTVDDSGTIITGMDYTVGAGGVQNDMQFPWMRGTYVREKSTSDTFDFNYNYYGDRFTLRFVAGNTKAKGGPTESWEAAYKSSNWGEGEDSIVNAAQYAGWSLGDRVSMYMDPNTLTNMLNGMGGGRDPGSSSSSFVRSTLQERYAQVDLDVDVDWGIFHTVRTGLKLRDAELHRETGNNFFLDPDFDIEGALASGRGIDVFDSYQWNDGMPLAKDVFKTQGEGNIAGGFNINLMPVIDWDKYRDIILANYQLYTRIEDNFVYDIEEKTTAAYLQGDFEFSAFRGNMGLRLVRTKTVGSSTDLYTYFLDHTDDETGEPVTGDDRFIEQWDLITQVNTDTYALPSLNLVWDASDDLVVRGALARVMSRPGYNSMGSQERITFISDEWAKDRAEFNELPGFRGSGGNKNLKPFLSTQADLSIEYYYDTGSALGMALFYKDVDNFVVPLIIDSTRDFAGMPGIVEEGQITISPYSTVGNGSNAKSRGVELFMQHSFDSGFGVYANYTYNSTNKADVNVEGEKFGESPLVGSAKYQYNLSAYYETDDYSVRASYNKRGQTVLGINSGLNVYQDPYAQIDVNGSYSLSENFILNASVINLTRSESTSRLGSDTQARLLNTSYSGRRFYAGFTYNF</sequence>
<name>A0ABT9H041_9GAMM</name>
<comment type="subcellular location">
    <subcellularLocation>
        <location evidence="1 8">Cell outer membrane</location>
        <topology evidence="1 8">Multi-pass membrane protein</topology>
    </subcellularLocation>
</comment>
<dbReference type="InterPro" id="IPR010104">
    <property type="entry name" value="TonB_rcpt_bac"/>
</dbReference>
<dbReference type="InterPro" id="IPR039426">
    <property type="entry name" value="TonB-dep_rcpt-like"/>
</dbReference>
<keyword evidence="2 8" id="KW-0813">Transport</keyword>
<evidence type="ECO:0000256" key="10">
    <source>
        <dbReference type="SAM" id="SignalP"/>
    </source>
</evidence>
<dbReference type="InterPro" id="IPR012910">
    <property type="entry name" value="Plug_dom"/>
</dbReference>
<feature type="chain" id="PRO_5045211818" evidence="10">
    <location>
        <begin position="40"/>
        <end position="982"/>
    </location>
</feature>
<keyword evidence="7 8" id="KW-0998">Cell outer membrane</keyword>
<feature type="domain" description="TonB-dependent receptor plug" evidence="12">
    <location>
        <begin position="75"/>
        <end position="178"/>
    </location>
</feature>
<evidence type="ECO:0000256" key="1">
    <source>
        <dbReference type="ARBA" id="ARBA00004571"/>
    </source>
</evidence>
<evidence type="ECO:0000256" key="5">
    <source>
        <dbReference type="ARBA" id="ARBA00023077"/>
    </source>
</evidence>
<dbReference type="EMBL" id="JAUZVZ010000013">
    <property type="protein sequence ID" value="MDP4536667.1"/>
    <property type="molecule type" value="Genomic_DNA"/>
</dbReference>
<dbReference type="InterPro" id="IPR037066">
    <property type="entry name" value="Plug_dom_sf"/>
</dbReference>
<reference evidence="13 14" key="1">
    <citation type="submission" date="2023-08" db="EMBL/GenBank/DDBJ databases">
        <authorList>
            <person name="Joshi A."/>
            <person name="Thite S."/>
        </authorList>
    </citation>
    <scope>NUCLEOTIDE SEQUENCE [LARGE SCALE GENOMIC DNA]</scope>
    <source>
        <strain evidence="13 14">AC40</strain>
    </source>
</reference>
<dbReference type="Pfam" id="PF00593">
    <property type="entry name" value="TonB_dep_Rec_b-barrel"/>
    <property type="match status" value="1"/>
</dbReference>
<evidence type="ECO:0000313" key="14">
    <source>
        <dbReference type="Proteomes" id="UP001231616"/>
    </source>
</evidence>
<dbReference type="NCBIfam" id="TIGR01782">
    <property type="entry name" value="TonB-Xanth-Caul"/>
    <property type="match status" value="1"/>
</dbReference>
<keyword evidence="13" id="KW-0675">Receptor</keyword>
<dbReference type="Gene3D" id="2.40.170.20">
    <property type="entry name" value="TonB-dependent receptor, beta-barrel domain"/>
    <property type="match status" value="1"/>
</dbReference>
<dbReference type="PANTHER" id="PTHR40980">
    <property type="entry name" value="PLUG DOMAIN-CONTAINING PROTEIN"/>
    <property type="match status" value="1"/>
</dbReference>
<keyword evidence="4 8" id="KW-0812">Transmembrane</keyword>
<accession>A0ABT9H041</accession>
<evidence type="ECO:0000256" key="7">
    <source>
        <dbReference type="ARBA" id="ARBA00023237"/>
    </source>
</evidence>
<keyword evidence="3 8" id="KW-1134">Transmembrane beta strand</keyword>
<evidence type="ECO:0000256" key="9">
    <source>
        <dbReference type="RuleBase" id="RU003357"/>
    </source>
</evidence>
<dbReference type="PANTHER" id="PTHR40980:SF3">
    <property type="entry name" value="TONB-DEPENDENT RECEPTOR-LIKE BETA-BARREL DOMAIN-CONTAINING PROTEIN"/>
    <property type="match status" value="1"/>
</dbReference>
<evidence type="ECO:0000313" key="13">
    <source>
        <dbReference type="EMBL" id="MDP4536667.1"/>
    </source>
</evidence>
<evidence type="ECO:0000256" key="2">
    <source>
        <dbReference type="ARBA" id="ARBA00022448"/>
    </source>
</evidence>
<organism evidence="13 14">
    <name type="scientific">Alkalimonas collagenimarina</name>
    <dbReference type="NCBI Taxonomy" id="400390"/>
    <lineage>
        <taxon>Bacteria</taxon>
        <taxon>Pseudomonadati</taxon>
        <taxon>Pseudomonadota</taxon>
        <taxon>Gammaproteobacteria</taxon>
        <taxon>Alkalimonas</taxon>
    </lineage>
</organism>
<evidence type="ECO:0000259" key="11">
    <source>
        <dbReference type="Pfam" id="PF00593"/>
    </source>
</evidence>
<evidence type="ECO:0000256" key="6">
    <source>
        <dbReference type="ARBA" id="ARBA00023136"/>
    </source>
</evidence>